<dbReference type="InterPro" id="IPR052337">
    <property type="entry name" value="SAT4-like"/>
</dbReference>
<evidence type="ECO:0000256" key="7">
    <source>
        <dbReference type="SAM" id="Phobius"/>
    </source>
</evidence>
<dbReference type="OrthoDB" id="5329176at2759"/>
<evidence type="ECO:0000256" key="2">
    <source>
        <dbReference type="ARBA" id="ARBA00022692"/>
    </source>
</evidence>
<feature type="transmembrane region" description="Helical" evidence="7">
    <location>
        <begin position="207"/>
        <end position="228"/>
    </location>
</feature>
<keyword evidence="2 7" id="KW-0812">Transmembrane</keyword>
<name>A0A9W4XTR2_9PLEO</name>
<comment type="subcellular location">
    <subcellularLocation>
        <location evidence="1">Membrane</location>
        <topology evidence="1">Multi-pass membrane protein</topology>
    </subcellularLocation>
</comment>
<dbReference type="AlphaFoldDB" id="A0A9W4XTR2"/>
<feature type="region of interest" description="Disordered" evidence="6">
    <location>
        <begin position="305"/>
        <end position="378"/>
    </location>
</feature>
<evidence type="ECO:0000256" key="4">
    <source>
        <dbReference type="ARBA" id="ARBA00023136"/>
    </source>
</evidence>
<evidence type="ECO:0000256" key="1">
    <source>
        <dbReference type="ARBA" id="ARBA00004141"/>
    </source>
</evidence>
<evidence type="ECO:0000313" key="10">
    <source>
        <dbReference type="Proteomes" id="UP001152607"/>
    </source>
</evidence>
<accession>A0A9W4XTR2</accession>
<feature type="transmembrane region" description="Helical" evidence="7">
    <location>
        <begin position="130"/>
        <end position="154"/>
    </location>
</feature>
<dbReference type="InterPro" id="IPR049326">
    <property type="entry name" value="Rhodopsin_dom_fungi"/>
</dbReference>
<keyword evidence="10" id="KW-1185">Reference proteome</keyword>
<dbReference type="Proteomes" id="UP001152607">
    <property type="component" value="Unassembled WGS sequence"/>
</dbReference>
<sequence>MAQGHTARSVASRDACTGVATTFTIISFLIVALRLYTRSVYLRKPGTDDYAMVAALIFTIGYLACIWVIRFAGMGLSGTVLSVRQMEDQLKAVVAIEVIYYLSVFLIKLSICFCYLRIAAVKSFERMTKYTIYFVSVFCGICIICTLAQCVPLHKLWDFTGTVQGTCINTTALFYATSSINILTDFWILFLPVRTLLKIQRPQHEKLALIVVFSLGVFSCIASIVRLHSIHIYTESDDPFYDSVPVNLWSMVEVNIGIWCASIPALKALVSRNQREARSHKKTAASSMYRDSKYANGTRLSVDEVVPCNEPTSPTDDGRRGADSGFGMMSLGSKRASEDGTVQAPDHVARKNSNAGSSVWTDPESEVDLYRLPADERV</sequence>
<feature type="transmembrane region" description="Helical" evidence="7">
    <location>
        <begin position="248"/>
        <end position="270"/>
    </location>
</feature>
<keyword evidence="3 7" id="KW-1133">Transmembrane helix</keyword>
<gene>
    <name evidence="9" type="ORF">PDIGIT_LOCUS10407</name>
</gene>
<reference evidence="9" key="1">
    <citation type="submission" date="2023-01" db="EMBL/GenBank/DDBJ databases">
        <authorList>
            <person name="Van Ghelder C."/>
            <person name="Rancurel C."/>
        </authorList>
    </citation>
    <scope>NUCLEOTIDE SEQUENCE</scope>
    <source>
        <strain evidence="9">CNCM I-4278</strain>
    </source>
</reference>
<comment type="similarity">
    <text evidence="5">Belongs to the SAT4 family.</text>
</comment>
<feature type="transmembrane region" description="Helical" evidence="7">
    <location>
        <begin position="92"/>
        <end position="118"/>
    </location>
</feature>
<dbReference type="GO" id="GO:0016020">
    <property type="term" value="C:membrane"/>
    <property type="evidence" value="ECO:0007669"/>
    <property type="project" value="UniProtKB-SubCell"/>
</dbReference>
<feature type="domain" description="Rhodopsin" evidence="8">
    <location>
        <begin position="33"/>
        <end position="272"/>
    </location>
</feature>
<protein>
    <recommendedName>
        <fullName evidence="8">Rhodopsin domain-containing protein</fullName>
    </recommendedName>
</protein>
<evidence type="ECO:0000313" key="9">
    <source>
        <dbReference type="EMBL" id="CAI6337296.1"/>
    </source>
</evidence>
<evidence type="ECO:0000259" key="8">
    <source>
        <dbReference type="Pfam" id="PF20684"/>
    </source>
</evidence>
<dbReference type="EMBL" id="CAOQHR010000007">
    <property type="protein sequence ID" value="CAI6337296.1"/>
    <property type="molecule type" value="Genomic_DNA"/>
</dbReference>
<comment type="caution">
    <text evidence="9">The sequence shown here is derived from an EMBL/GenBank/DDBJ whole genome shotgun (WGS) entry which is preliminary data.</text>
</comment>
<dbReference type="PANTHER" id="PTHR33048">
    <property type="entry name" value="PTH11-LIKE INTEGRAL MEMBRANE PROTEIN (AFU_ORTHOLOGUE AFUA_5G11245)"/>
    <property type="match status" value="1"/>
</dbReference>
<feature type="compositionally biased region" description="Polar residues" evidence="6">
    <location>
        <begin position="351"/>
        <end position="360"/>
    </location>
</feature>
<evidence type="ECO:0000256" key="3">
    <source>
        <dbReference type="ARBA" id="ARBA00022989"/>
    </source>
</evidence>
<keyword evidence="4 7" id="KW-0472">Membrane</keyword>
<organism evidence="9 10">
    <name type="scientific">Periconia digitata</name>
    <dbReference type="NCBI Taxonomy" id="1303443"/>
    <lineage>
        <taxon>Eukaryota</taxon>
        <taxon>Fungi</taxon>
        <taxon>Dikarya</taxon>
        <taxon>Ascomycota</taxon>
        <taxon>Pezizomycotina</taxon>
        <taxon>Dothideomycetes</taxon>
        <taxon>Pleosporomycetidae</taxon>
        <taxon>Pleosporales</taxon>
        <taxon>Massarineae</taxon>
        <taxon>Periconiaceae</taxon>
        <taxon>Periconia</taxon>
    </lineage>
</organism>
<dbReference type="Pfam" id="PF20684">
    <property type="entry name" value="Fung_rhodopsin"/>
    <property type="match status" value="1"/>
</dbReference>
<feature type="transmembrane region" description="Helical" evidence="7">
    <location>
        <begin position="174"/>
        <end position="195"/>
    </location>
</feature>
<feature type="transmembrane region" description="Helical" evidence="7">
    <location>
        <begin position="18"/>
        <end position="37"/>
    </location>
</feature>
<proteinExistence type="inferred from homology"/>
<evidence type="ECO:0000256" key="6">
    <source>
        <dbReference type="SAM" id="MobiDB-lite"/>
    </source>
</evidence>
<dbReference type="PANTHER" id="PTHR33048:SF123">
    <property type="entry name" value="INTEGRAL MEMBRANE PROTEIN"/>
    <property type="match status" value="1"/>
</dbReference>
<feature type="transmembrane region" description="Helical" evidence="7">
    <location>
        <begin position="49"/>
        <end position="72"/>
    </location>
</feature>
<evidence type="ECO:0000256" key="5">
    <source>
        <dbReference type="ARBA" id="ARBA00038359"/>
    </source>
</evidence>